<dbReference type="GO" id="GO:0005576">
    <property type="term" value="C:extracellular region"/>
    <property type="evidence" value="ECO:0007669"/>
    <property type="project" value="UniProtKB-SubCell"/>
</dbReference>
<keyword evidence="12" id="KW-1185">Reference proteome</keyword>
<organism>
    <name type="scientific">Pediculus humanus subsp. corporis</name>
    <name type="common">Body louse</name>
    <dbReference type="NCBI Taxonomy" id="121224"/>
    <lineage>
        <taxon>Eukaryota</taxon>
        <taxon>Metazoa</taxon>
        <taxon>Ecdysozoa</taxon>
        <taxon>Arthropoda</taxon>
        <taxon>Hexapoda</taxon>
        <taxon>Insecta</taxon>
        <taxon>Pterygota</taxon>
        <taxon>Neoptera</taxon>
        <taxon>Paraneoptera</taxon>
        <taxon>Psocodea</taxon>
        <taxon>Troctomorpha</taxon>
        <taxon>Phthiraptera</taxon>
        <taxon>Anoplura</taxon>
        <taxon>Pediculidae</taxon>
        <taxon>Pediculus</taxon>
    </lineage>
</organism>
<dbReference type="CDD" id="cd09823">
    <property type="entry name" value="peroxinectin_like"/>
    <property type="match status" value="1"/>
</dbReference>
<dbReference type="VEuPathDB" id="VectorBase:PHUM027580"/>
<dbReference type="GO" id="GO:0004601">
    <property type="term" value="F:peroxidase activity"/>
    <property type="evidence" value="ECO:0007669"/>
    <property type="project" value="UniProtKB-KW"/>
</dbReference>
<evidence type="ECO:0008006" key="13">
    <source>
        <dbReference type="Google" id="ProtNLM"/>
    </source>
</evidence>
<dbReference type="InterPro" id="IPR019791">
    <property type="entry name" value="Haem_peroxidase_animal"/>
</dbReference>
<dbReference type="GO" id="GO:0022412">
    <property type="term" value="P:cellular process involved in reproduction in multicellular organism"/>
    <property type="evidence" value="ECO:0007669"/>
    <property type="project" value="UniProtKB-ARBA"/>
</dbReference>
<dbReference type="EMBL" id="AAZO01000336">
    <property type="status" value="NOT_ANNOTATED_CDS"/>
    <property type="molecule type" value="Genomic_DNA"/>
</dbReference>
<comment type="subcellular location">
    <subcellularLocation>
        <location evidence="1">Secreted</location>
    </subcellularLocation>
</comment>
<dbReference type="OrthoDB" id="823504at2759"/>
<keyword evidence="3" id="KW-0575">Peroxidase</keyword>
<dbReference type="SUPFAM" id="SSF48113">
    <property type="entry name" value="Heme-dependent peroxidases"/>
    <property type="match status" value="1"/>
</dbReference>
<dbReference type="GO" id="GO:0046872">
    <property type="term" value="F:metal ion binding"/>
    <property type="evidence" value="ECO:0007669"/>
    <property type="project" value="UniProtKB-KW"/>
</dbReference>
<keyword evidence="9" id="KW-0175">Coiled coil</keyword>
<dbReference type="Pfam" id="PF03098">
    <property type="entry name" value="An_peroxidase"/>
    <property type="match status" value="1"/>
</dbReference>
<accession>E0VA57</accession>
<keyword evidence="8" id="KW-0479">Metal-binding</keyword>
<dbReference type="InterPro" id="IPR024930">
    <property type="entry name" value="Skp_dom_sf"/>
</dbReference>
<dbReference type="SUPFAM" id="SSF111384">
    <property type="entry name" value="OmpH-like"/>
    <property type="match status" value="1"/>
</dbReference>
<dbReference type="RefSeq" id="XP_002423001.1">
    <property type="nucleotide sequence ID" value="XM_002422956.1"/>
</dbReference>
<dbReference type="PRINTS" id="PR00457">
    <property type="entry name" value="ANPEROXIDASE"/>
</dbReference>
<evidence type="ECO:0000313" key="11">
    <source>
        <dbReference type="EnsemblMetazoa" id="PHUM027580-PA"/>
    </source>
</evidence>
<evidence type="ECO:0000256" key="8">
    <source>
        <dbReference type="PIRSR" id="PIRSR619791-2"/>
    </source>
</evidence>
<dbReference type="OMA" id="YNDWREV"/>
<dbReference type="PANTHER" id="PTHR11475">
    <property type="entry name" value="OXIDASE/PEROXIDASE"/>
    <property type="match status" value="1"/>
</dbReference>
<evidence type="ECO:0000256" key="9">
    <source>
        <dbReference type="SAM" id="Coils"/>
    </source>
</evidence>
<dbReference type="Proteomes" id="UP000009046">
    <property type="component" value="Unassembled WGS sequence"/>
</dbReference>
<keyword evidence="2" id="KW-0964">Secreted</keyword>
<reference evidence="11" key="3">
    <citation type="submission" date="2020-05" db="UniProtKB">
        <authorList>
            <consortium name="EnsemblMetazoa"/>
        </authorList>
    </citation>
    <scope>IDENTIFICATION</scope>
    <source>
        <strain evidence="11">USDA</strain>
    </source>
</reference>
<evidence type="ECO:0000256" key="3">
    <source>
        <dbReference type="ARBA" id="ARBA00022559"/>
    </source>
</evidence>
<dbReference type="InterPro" id="IPR010255">
    <property type="entry name" value="Haem_peroxidase_sf"/>
</dbReference>
<keyword evidence="3" id="KW-0560">Oxidoreductase</keyword>
<dbReference type="KEGG" id="phu:Phum_PHUM027580"/>
<gene>
    <name evidence="11" type="primary">8238882</name>
    <name evidence="10" type="ORF">Phum_PHUM027580</name>
</gene>
<evidence type="ECO:0000256" key="2">
    <source>
        <dbReference type="ARBA" id="ARBA00022525"/>
    </source>
</evidence>
<dbReference type="eggNOG" id="KOG2408">
    <property type="taxonomic scope" value="Eukaryota"/>
</dbReference>
<keyword evidence="5" id="KW-0732">Signal</keyword>
<keyword evidence="4 8" id="KW-0349">Heme</keyword>
<dbReference type="EMBL" id="DS235004">
    <property type="protein sequence ID" value="EEB10263.1"/>
    <property type="molecule type" value="Genomic_DNA"/>
</dbReference>
<dbReference type="InParanoid" id="E0VA57"/>
<dbReference type="AlphaFoldDB" id="E0VA57"/>
<proteinExistence type="predicted"/>
<evidence type="ECO:0000256" key="1">
    <source>
        <dbReference type="ARBA" id="ARBA00004613"/>
    </source>
</evidence>
<dbReference type="InterPro" id="IPR037120">
    <property type="entry name" value="Haem_peroxidase_sf_animal"/>
</dbReference>
<sequence length="928" mass="105533">MENVIQSYPVDVCLTWNMELKILVSLTTIFFYCVDAQGFFRNELFPEQIQQHDLQIETQKLQDELQALTVFWQNNPGLMSRDEFDKKRNDLLEKLQQTQTKQQELQQLLQLRLTSGGPDVGLQFQQQFPPLQQPPFFQQQQFNQQPPFFTSSSSSSFTRETNTFTINQPEFLSFVPPCRTQSGENGRCRPLTQCVNFYAEVPELRRQPCKLNEVEFGENLVLTDVFLAPVRGDVGVLRPPPPPPVVIPPFTPTELNNAGNVALKKLQDRLQFVAQLFANNIFIPNGTPTAWHLQFFKTGNDTLEVGNIAQKTVEASVNLVNDFQLSPDQGRFALPTFSVLNTVIADTCPRSANCRPQKYRSADGSCNNLLQDGWGKSGTALQRIISPKYEDGVNAPRSKSETGQDLPSARLISTVFATDTNNPHENLTQMVMQWGQFLDHDLTHTPITRGQGGSGISCCQNGQNIADNLKHPDCFAISLSKNDHIFAPFGERCMEFVRSLPAPRPECNFGPREQMNQITGFQDGSNIYGSNLGSQRELREFRGGRLRIQNIKGREYLPDNEEECANEIGETCFKSDSRVNEQVNLALMHTIWMREHNRVAAELQKLHPDWNDEALFQETRRIVVAEMQHITYNEFLPILLGRKYMEKFELTPKEEGQPTLYNENINPGITNVFATAAFRFGHSLIDGIQRGLNRFGSVQENLVLHQNHFSPFILYKSEAMDDFIRGLTSTPAQKFDRHFTSEITDHLFQGDLDFGLDLVALNIQRGRDHGLAPYNEWRSVCSLPTFNTWEELATVMEPNSVNVLRKLYPTVNDLDLFIGAVAEKPDAGALLGPTFVCLVGDQFARLRRGDRFFYEEGQQPSSFTLEQLNQIRKSNLARILCDNSDDIVLMQPLAFFKPSLVNQRVDCRSESILKVDLEPWRNEQPEVN</sequence>
<reference evidence="10" key="1">
    <citation type="submission" date="2007-04" db="EMBL/GenBank/DDBJ databases">
        <title>Annotation of Pediculus humanus corporis strain USDA.</title>
        <authorList>
            <person name="Kirkness E."/>
            <person name="Hannick L."/>
            <person name="Hass B."/>
            <person name="Bruggner R."/>
            <person name="Lawson D."/>
            <person name="Bidwell S."/>
            <person name="Joardar V."/>
            <person name="Caler E."/>
            <person name="Walenz B."/>
            <person name="Inman J."/>
            <person name="Schobel S."/>
            <person name="Galinsky K."/>
            <person name="Amedeo P."/>
            <person name="Strausberg R."/>
        </authorList>
    </citation>
    <scope>NUCLEOTIDE SEQUENCE</scope>
    <source>
        <strain evidence="10">USDA</strain>
    </source>
</reference>
<dbReference type="CTD" id="8238882"/>
<dbReference type="GO" id="GO:0006979">
    <property type="term" value="P:response to oxidative stress"/>
    <property type="evidence" value="ECO:0007669"/>
    <property type="project" value="InterPro"/>
</dbReference>
<evidence type="ECO:0000256" key="6">
    <source>
        <dbReference type="ARBA" id="ARBA00023004"/>
    </source>
</evidence>
<evidence type="ECO:0000256" key="7">
    <source>
        <dbReference type="ARBA" id="ARBA00023180"/>
    </source>
</evidence>
<protein>
    <recommendedName>
        <fullName evidence="13">Peroxidase</fullName>
    </recommendedName>
</protein>
<dbReference type="Gene3D" id="1.10.640.10">
    <property type="entry name" value="Haem peroxidase domain superfamily, animal type"/>
    <property type="match status" value="1"/>
</dbReference>
<reference evidence="10" key="2">
    <citation type="submission" date="2007-04" db="EMBL/GenBank/DDBJ databases">
        <title>The genome of the human body louse.</title>
        <authorList>
            <consortium name="The Human Body Louse Genome Consortium"/>
            <person name="Kirkness E."/>
            <person name="Walenz B."/>
            <person name="Hass B."/>
            <person name="Bruggner R."/>
            <person name="Strausberg R."/>
        </authorList>
    </citation>
    <scope>NUCLEOTIDE SEQUENCE</scope>
    <source>
        <strain evidence="10">USDA</strain>
    </source>
</reference>
<feature type="binding site" description="axial binding residue" evidence="8">
    <location>
        <position position="682"/>
    </location>
    <ligand>
        <name>heme b</name>
        <dbReference type="ChEBI" id="CHEBI:60344"/>
    </ligand>
    <ligandPart>
        <name>Fe</name>
        <dbReference type="ChEBI" id="CHEBI:18248"/>
    </ligandPart>
</feature>
<dbReference type="FunFam" id="1.10.640.10:FF:000003">
    <property type="entry name" value="chorion peroxidase"/>
    <property type="match status" value="1"/>
</dbReference>
<evidence type="ECO:0000256" key="5">
    <source>
        <dbReference type="ARBA" id="ARBA00022729"/>
    </source>
</evidence>
<name>E0VA57_PEDHC</name>
<feature type="coiled-coil region" evidence="9">
    <location>
        <begin position="81"/>
        <end position="108"/>
    </location>
</feature>
<dbReference type="GO" id="GO:0020037">
    <property type="term" value="F:heme binding"/>
    <property type="evidence" value="ECO:0007669"/>
    <property type="project" value="InterPro"/>
</dbReference>
<keyword evidence="6 8" id="KW-0408">Iron</keyword>
<keyword evidence="7" id="KW-0325">Glycoprotein</keyword>
<evidence type="ECO:0000256" key="4">
    <source>
        <dbReference type="ARBA" id="ARBA00022617"/>
    </source>
</evidence>
<evidence type="ECO:0000313" key="12">
    <source>
        <dbReference type="Proteomes" id="UP000009046"/>
    </source>
</evidence>
<dbReference type="PROSITE" id="PS50292">
    <property type="entry name" value="PEROXIDASE_3"/>
    <property type="match status" value="1"/>
</dbReference>
<evidence type="ECO:0000313" key="10">
    <source>
        <dbReference type="EMBL" id="EEB10263.1"/>
    </source>
</evidence>
<dbReference type="GeneID" id="8238882"/>
<dbReference type="HOGENOM" id="CLU_006087_5_0_1"/>
<dbReference type="EnsemblMetazoa" id="PHUM027580-RA">
    <property type="protein sequence ID" value="PHUM027580-PA"/>
    <property type="gene ID" value="PHUM027580"/>
</dbReference>
<dbReference type="PANTHER" id="PTHR11475:SF4">
    <property type="entry name" value="CHORION PEROXIDASE"/>
    <property type="match status" value="1"/>
</dbReference>